<evidence type="ECO:0000313" key="1">
    <source>
        <dbReference type="EMBL" id="EFY03975.1"/>
    </source>
</evidence>
<protein>
    <submittedName>
        <fullName evidence="1">Uncharacterized protein</fullName>
    </submittedName>
</protein>
<keyword evidence="2" id="KW-1185">Reference proteome</keyword>
<comment type="caution">
    <text evidence="1">The sequence shown here is derived from an EMBL/GenBank/DDBJ whole genome shotgun (WGS) entry which is preliminary data.</text>
</comment>
<dbReference type="HOGENOM" id="CLU_190466_0_0_9"/>
<reference evidence="1 2" key="1">
    <citation type="submission" date="2011-01" db="EMBL/GenBank/DDBJ databases">
        <authorList>
            <person name="Weinstock G."/>
            <person name="Sodergren E."/>
            <person name="Clifton S."/>
            <person name="Fulton L."/>
            <person name="Fulton B."/>
            <person name="Courtney L."/>
            <person name="Fronick C."/>
            <person name="Harrison M."/>
            <person name="Strong C."/>
            <person name="Farmer C."/>
            <person name="Delahaunty K."/>
            <person name="Markovic C."/>
            <person name="Hall O."/>
            <person name="Minx P."/>
            <person name="Tomlinson C."/>
            <person name="Mitreva M."/>
            <person name="Hou S."/>
            <person name="Chen J."/>
            <person name="Wollam A."/>
            <person name="Pepin K.H."/>
            <person name="Johnson M."/>
            <person name="Bhonagiri V."/>
            <person name="Zhang X."/>
            <person name="Suruliraj S."/>
            <person name="Warren W."/>
            <person name="Chinwalla A."/>
            <person name="Mardis E.R."/>
            <person name="Wilson R.K."/>
        </authorList>
    </citation>
    <scope>NUCLEOTIDE SEQUENCE [LARGE SCALE GENOMIC DNA]</scope>
    <source>
        <strain evidence="1 2">YIT 12067</strain>
    </source>
</reference>
<dbReference type="AlphaFoldDB" id="E8LGW4"/>
<sequence>MTMESKDFSIFLTQLVPQILERLMQDGTMSAHQLIHKFYQSCFYAQLADQSSGLWQYSPLILAQMYREAEKNR</sequence>
<proteinExistence type="predicted"/>
<organism evidence="1 2">
    <name type="scientific">Phascolarctobacterium succinatutens YIT 12067</name>
    <dbReference type="NCBI Taxonomy" id="626939"/>
    <lineage>
        <taxon>Bacteria</taxon>
        <taxon>Bacillati</taxon>
        <taxon>Bacillota</taxon>
        <taxon>Negativicutes</taxon>
        <taxon>Acidaminococcales</taxon>
        <taxon>Acidaminococcaceae</taxon>
        <taxon>Phascolarctobacterium</taxon>
    </lineage>
</organism>
<evidence type="ECO:0000313" key="2">
    <source>
        <dbReference type="Proteomes" id="UP000004923"/>
    </source>
</evidence>
<dbReference type="Proteomes" id="UP000004923">
    <property type="component" value="Unassembled WGS sequence"/>
</dbReference>
<accession>E8LGW4</accession>
<name>E8LGW4_9FIRM</name>
<dbReference type="EMBL" id="AEVN01000114">
    <property type="protein sequence ID" value="EFY03975.1"/>
    <property type="molecule type" value="Genomic_DNA"/>
</dbReference>
<gene>
    <name evidence="1" type="ORF">HMPREF9443_02120</name>
</gene>